<dbReference type="EMBL" id="JAACJM010000364">
    <property type="protein sequence ID" value="KAF5328302.1"/>
    <property type="molecule type" value="Genomic_DNA"/>
</dbReference>
<evidence type="ECO:0000256" key="11">
    <source>
        <dbReference type="ARBA" id="ARBA00023316"/>
    </source>
</evidence>
<dbReference type="PANTHER" id="PTHR46471:SF2">
    <property type="entry name" value="CHITIN DEACETYLASE-RELATED"/>
    <property type="match status" value="1"/>
</dbReference>
<dbReference type="InterPro" id="IPR011330">
    <property type="entry name" value="Glyco_hydro/deAcase_b/a-brl"/>
</dbReference>
<evidence type="ECO:0000256" key="8">
    <source>
        <dbReference type="ARBA" id="ARBA00023136"/>
    </source>
</evidence>
<dbReference type="PANTHER" id="PTHR46471">
    <property type="entry name" value="CHITIN DEACETYLASE"/>
    <property type="match status" value="1"/>
</dbReference>
<proteinExistence type="predicted"/>
<evidence type="ECO:0000256" key="12">
    <source>
        <dbReference type="SAM" id="SignalP"/>
    </source>
</evidence>
<evidence type="ECO:0000256" key="6">
    <source>
        <dbReference type="ARBA" id="ARBA00022729"/>
    </source>
</evidence>
<dbReference type="Proteomes" id="UP000559256">
    <property type="component" value="Unassembled WGS sequence"/>
</dbReference>
<evidence type="ECO:0000313" key="15">
    <source>
        <dbReference type="Proteomes" id="UP000559256"/>
    </source>
</evidence>
<evidence type="ECO:0000259" key="13">
    <source>
        <dbReference type="PROSITE" id="PS51677"/>
    </source>
</evidence>
<comment type="cofactor">
    <cofactor evidence="1">
        <name>Co(2+)</name>
        <dbReference type="ChEBI" id="CHEBI:48828"/>
    </cofactor>
</comment>
<keyword evidence="11" id="KW-0961">Cell wall biogenesis/degradation</keyword>
<dbReference type="GO" id="GO:0016810">
    <property type="term" value="F:hydrolase activity, acting on carbon-nitrogen (but not peptide) bonds"/>
    <property type="evidence" value="ECO:0007669"/>
    <property type="project" value="InterPro"/>
</dbReference>
<organism evidence="14 15">
    <name type="scientific">Tetrapyrgos nigripes</name>
    <dbReference type="NCBI Taxonomy" id="182062"/>
    <lineage>
        <taxon>Eukaryota</taxon>
        <taxon>Fungi</taxon>
        <taxon>Dikarya</taxon>
        <taxon>Basidiomycota</taxon>
        <taxon>Agaricomycotina</taxon>
        <taxon>Agaricomycetes</taxon>
        <taxon>Agaricomycetidae</taxon>
        <taxon>Agaricales</taxon>
        <taxon>Marasmiineae</taxon>
        <taxon>Marasmiaceae</taxon>
        <taxon>Tetrapyrgos</taxon>
    </lineage>
</organism>
<name>A0A8H5F9C1_9AGAR</name>
<accession>A0A8H5F9C1</accession>
<dbReference type="GO" id="GO:0046872">
    <property type="term" value="F:metal ion binding"/>
    <property type="evidence" value="ECO:0007669"/>
    <property type="project" value="UniProtKB-KW"/>
</dbReference>
<keyword evidence="15" id="KW-1185">Reference proteome</keyword>
<keyword evidence="6 12" id="KW-0732">Signal</keyword>
<dbReference type="CDD" id="cd10951">
    <property type="entry name" value="CE4_ClCDA_like"/>
    <property type="match status" value="1"/>
</dbReference>
<evidence type="ECO:0000256" key="1">
    <source>
        <dbReference type="ARBA" id="ARBA00001941"/>
    </source>
</evidence>
<feature type="signal peptide" evidence="12">
    <location>
        <begin position="1"/>
        <end position="20"/>
    </location>
</feature>
<keyword evidence="3" id="KW-1003">Cell membrane</keyword>
<evidence type="ECO:0000256" key="4">
    <source>
        <dbReference type="ARBA" id="ARBA00022622"/>
    </source>
</evidence>
<evidence type="ECO:0000256" key="3">
    <source>
        <dbReference type="ARBA" id="ARBA00022475"/>
    </source>
</evidence>
<dbReference type="Pfam" id="PF01522">
    <property type="entry name" value="Polysacc_deac_1"/>
    <property type="match status" value="1"/>
</dbReference>
<dbReference type="GO" id="GO:0071555">
    <property type="term" value="P:cell wall organization"/>
    <property type="evidence" value="ECO:0007669"/>
    <property type="project" value="UniProtKB-KW"/>
</dbReference>
<dbReference type="GO" id="GO:0005886">
    <property type="term" value="C:plasma membrane"/>
    <property type="evidence" value="ECO:0007669"/>
    <property type="project" value="UniProtKB-SubCell"/>
</dbReference>
<evidence type="ECO:0000256" key="7">
    <source>
        <dbReference type="ARBA" id="ARBA00022801"/>
    </source>
</evidence>
<keyword evidence="8" id="KW-0472">Membrane</keyword>
<dbReference type="PROSITE" id="PS51677">
    <property type="entry name" value="NODB"/>
    <property type="match status" value="1"/>
</dbReference>
<keyword evidence="4" id="KW-0336">GPI-anchor</keyword>
<dbReference type="GO" id="GO:0005975">
    <property type="term" value="P:carbohydrate metabolic process"/>
    <property type="evidence" value="ECO:0007669"/>
    <property type="project" value="InterPro"/>
</dbReference>
<evidence type="ECO:0000313" key="14">
    <source>
        <dbReference type="EMBL" id="KAF5328302.1"/>
    </source>
</evidence>
<dbReference type="AlphaFoldDB" id="A0A8H5F9C1"/>
<keyword evidence="9" id="KW-0119">Carbohydrate metabolism</keyword>
<feature type="chain" id="PRO_5034395918" description="NodB homology domain-containing protein" evidence="12">
    <location>
        <begin position="21"/>
        <end position="297"/>
    </location>
</feature>
<keyword evidence="4" id="KW-0325">Glycoprotein</keyword>
<dbReference type="OrthoDB" id="2125469at2759"/>
<feature type="domain" description="NodB homology" evidence="13">
    <location>
        <begin position="41"/>
        <end position="226"/>
    </location>
</feature>
<keyword evidence="5" id="KW-0479">Metal-binding</keyword>
<keyword evidence="7" id="KW-0378">Hydrolase</keyword>
<gene>
    <name evidence="14" type="ORF">D9758_017984</name>
</gene>
<keyword evidence="10" id="KW-0449">Lipoprotein</keyword>
<reference evidence="14 15" key="1">
    <citation type="journal article" date="2020" name="ISME J.">
        <title>Uncovering the hidden diversity of litter-decomposition mechanisms in mushroom-forming fungi.</title>
        <authorList>
            <person name="Floudas D."/>
            <person name="Bentzer J."/>
            <person name="Ahren D."/>
            <person name="Johansson T."/>
            <person name="Persson P."/>
            <person name="Tunlid A."/>
        </authorList>
    </citation>
    <scope>NUCLEOTIDE SEQUENCE [LARGE SCALE GENOMIC DNA]</scope>
    <source>
        <strain evidence="14 15">CBS 291.85</strain>
    </source>
</reference>
<evidence type="ECO:0000256" key="9">
    <source>
        <dbReference type="ARBA" id="ARBA00023277"/>
    </source>
</evidence>
<dbReference type="GO" id="GO:0098552">
    <property type="term" value="C:side of membrane"/>
    <property type="evidence" value="ECO:0007669"/>
    <property type="project" value="UniProtKB-KW"/>
</dbReference>
<dbReference type="InterPro" id="IPR002509">
    <property type="entry name" value="NODB_dom"/>
</dbReference>
<sequence>MFSVSSLINLSLAAIAFAHAVEPGAKRQTLAQVITTCKEANTIALTFDDGPYIYGPDLVDLLDQNDIKGTFFYNGDNYRCIYDKDMRSNVQYAYSHGHQVGSHTWHHDDLATLTWDQIHDEMWRVEQALQRILGVNPAFMRPPYGSYNDLVLQASAVRGQKVVIWDFDDGDSTGSPPDESKADYDQLVSKHPNTVIALNHETYDTSVHDVLPYAIQKLKAAGYKFATVAECMGLDPYQSVGNPQENDVSAHSHLIALAFGCSESLRYLRSALLTGKLGLQLKRDRELGLSENSDYGY</sequence>
<evidence type="ECO:0000256" key="10">
    <source>
        <dbReference type="ARBA" id="ARBA00023288"/>
    </source>
</evidence>
<protein>
    <recommendedName>
        <fullName evidence="13">NodB homology domain-containing protein</fullName>
    </recommendedName>
</protein>
<comment type="subcellular location">
    <subcellularLocation>
        <location evidence="2">Cell membrane</location>
        <topology evidence="2">Lipid-anchor</topology>
        <topology evidence="2">GPI-anchor</topology>
    </subcellularLocation>
</comment>
<comment type="caution">
    <text evidence="14">The sequence shown here is derived from an EMBL/GenBank/DDBJ whole genome shotgun (WGS) entry which is preliminary data.</text>
</comment>
<evidence type="ECO:0000256" key="5">
    <source>
        <dbReference type="ARBA" id="ARBA00022723"/>
    </source>
</evidence>
<evidence type="ECO:0000256" key="2">
    <source>
        <dbReference type="ARBA" id="ARBA00004609"/>
    </source>
</evidence>
<dbReference type="SUPFAM" id="SSF88713">
    <property type="entry name" value="Glycoside hydrolase/deacetylase"/>
    <property type="match status" value="1"/>
</dbReference>
<dbReference type="Gene3D" id="3.20.20.370">
    <property type="entry name" value="Glycoside hydrolase/deacetylase"/>
    <property type="match status" value="1"/>
</dbReference>